<proteinExistence type="predicted"/>
<dbReference type="EMBL" id="WWCJ01000004">
    <property type="protein sequence ID" value="MYN01740.1"/>
    <property type="molecule type" value="Genomic_DNA"/>
</dbReference>
<sequence>MLTDGRQSGDLRVAIEDIASVRGMFSAAGPAARVARADSRCVEGAESGKTYRAW</sequence>
<comment type="caution">
    <text evidence="1">The sequence shown here is derived from an EMBL/GenBank/DDBJ whole genome shotgun (WGS) entry which is preliminary data.</text>
</comment>
<name>A0A6N9HE96_9BURK</name>
<dbReference type="Proteomes" id="UP000448575">
    <property type="component" value="Unassembled WGS sequence"/>
</dbReference>
<evidence type="ECO:0000313" key="1">
    <source>
        <dbReference type="EMBL" id="MYN01740.1"/>
    </source>
</evidence>
<organism evidence="1 2">
    <name type="scientific">Pseudoduganella guangdongensis</name>
    <dbReference type="NCBI Taxonomy" id="2692179"/>
    <lineage>
        <taxon>Bacteria</taxon>
        <taxon>Pseudomonadati</taxon>
        <taxon>Pseudomonadota</taxon>
        <taxon>Betaproteobacteria</taxon>
        <taxon>Burkholderiales</taxon>
        <taxon>Oxalobacteraceae</taxon>
        <taxon>Telluria group</taxon>
        <taxon>Pseudoduganella</taxon>
    </lineage>
</organism>
<accession>A0A6N9HE96</accession>
<dbReference type="AlphaFoldDB" id="A0A6N9HE96"/>
<keyword evidence="2" id="KW-1185">Reference proteome</keyword>
<protein>
    <submittedName>
        <fullName evidence="1">Uncharacterized protein</fullName>
    </submittedName>
</protein>
<reference evidence="1 2" key="1">
    <citation type="submission" date="2019-12" db="EMBL/GenBank/DDBJ databases">
        <title>Novel species isolated from a subtropical stream in China.</title>
        <authorList>
            <person name="Lu H."/>
        </authorList>
    </citation>
    <scope>NUCLEOTIDE SEQUENCE [LARGE SCALE GENOMIC DNA]</scope>
    <source>
        <strain evidence="1 2">DS3</strain>
    </source>
</reference>
<dbReference type="RefSeq" id="WP_161024750.1">
    <property type="nucleotide sequence ID" value="NZ_WWCJ01000004.1"/>
</dbReference>
<evidence type="ECO:0000313" key="2">
    <source>
        <dbReference type="Proteomes" id="UP000448575"/>
    </source>
</evidence>
<gene>
    <name evidence="1" type="ORF">GTP41_06465</name>
</gene>